<keyword evidence="3" id="KW-1185">Reference proteome</keyword>
<feature type="region of interest" description="Disordered" evidence="1">
    <location>
        <begin position="1"/>
        <end position="70"/>
    </location>
</feature>
<evidence type="ECO:0000313" key="3">
    <source>
        <dbReference type="Proteomes" id="UP001054945"/>
    </source>
</evidence>
<proteinExistence type="predicted"/>
<feature type="compositionally biased region" description="Basic and acidic residues" evidence="1">
    <location>
        <begin position="56"/>
        <end position="70"/>
    </location>
</feature>
<gene>
    <name evidence="2" type="ORF">CEXT_773881</name>
</gene>
<protein>
    <submittedName>
        <fullName evidence="2">Uncharacterized protein</fullName>
    </submittedName>
</protein>
<reference evidence="2 3" key="1">
    <citation type="submission" date="2021-06" db="EMBL/GenBank/DDBJ databases">
        <title>Caerostris extrusa draft genome.</title>
        <authorList>
            <person name="Kono N."/>
            <person name="Arakawa K."/>
        </authorList>
    </citation>
    <scope>NUCLEOTIDE SEQUENCE [LARGE SCALE GENOMIC DNA]</scope>
</reference>
<evidence type="ECO:0000313" key="2">
    <source>
        <dbReference type="EMBL" id="GIY88897.1"/>
    </source>
</evidence>
<dbReference type="AlphaFoldDB" id="A0AAV4X160"/>
<accession>A0AAV4X160</accession>
<evidence type="ECO:0000256" key="1">
    <source>
        <dbReference type="SAM" id="MobiDB-lite"/>
    </source>
</evidence>
<dbReference type="Proteomes" id="UP001054945">
    <property type="component" value="Unassembled WGS sequence"/>
</dbReference>
<dbReference type="EMBL" id="BPLR01017116">
    <property type="protein sequence ID" value="GIY88897.1"/>
    <property type="molecule type" value="Genomic_DNA"/>
</dbReference>
<organism evidence="2 3">
    <name type="scientific">Caerostris extrusa</name>
    <name type="common">Bark spider</name>
    <name type="synonym">Caerostris bankana</name>
    <dbReference type="NCBI Taxonomy" id="172846"/>
    <lineage>
        <taxon>Eukaryota</taxon>
        <taxon>Metazoa</taxon>
        <taxon>Ecdysozoa</taxon>
        <taxon>Arthropoda</taxon>
        <taxon>Chelicerata</taxon>
        <taxon>Arachnida</taxon>
        <taxon>Araneae</taxon>
        <taxon>Araneomorphae</taxon>
        <taxon>Entelegynae</taxon>
        <taxon>Araneoidea</taxon>
        <taxon>Araneidae</taxon>
        <taxon>Caerostris</taxon>
    </lineage>
</organism>
<comment type="caution">
    <text evidence="2">The sequence shown here is derived from an EMBL/GenBank/DDBJ whole genome shotgun (WGS) entry which is preliminary data.</text>
</comment>
<name>A0AAV4X160_CAEEX</name>
<sequence>MASFIVGSDDDERGQDKQPTTSFIGINLPSRQPPLTQENDDEDDEKEDSRMFSAGGEREKERGIAGHDNP</sequence>
<feature type="compositionally biased region" description="Polar residues" evidence="1">
    <location>
        <begin position="17"/>
        <end position="37"/>
    </location>
</feature>